<feature type="signal peptide" evidence="4">
    <location>
        <begin position="1"/>
        <end position="21"/>
    </location>
</feature>
<evidence type="ECO:0000256" key="2">
    <source>
        <dbReference type="ARBA" id="ARBA00022729"/>
    </source>
</evidence>
<evidence type="ECO:0000313" key="6">
    <source>
        <dbReference type="EMBL" id="CUK24645.1"/>
    </source>
</evidence>
<dbReference type="Proteomes" id="UP000051184">
    <property type="component" value="Unassembled WGS sequence"/>
</dbReference>
<feature type="chain" id="PRO_5006065395" evidence="4">
    <location>
        <begin position="22"/>
        <end position="163"/>
    </location>
</feature>
<reference evidence="7" key="1">
    <citation type="submission" date="2015-09" db="EMBL/GenBank/DDBJ databases">
        <authorList>
            <person name="Rodrigo-Torres Lidia"/>
            <person name="Arahal R.David."/>
        </authorList>
    </citation>
    <scope>NUCLEOTIDE SEQUENCE [LARGE SCALE GENOMIC DNA]</scope>
    <source>
        <strain evidence="7">CECT 5114</strain>
    </source>
</reference>
<evidence type="ECO:0000256" key="3">
    <source>
        <dbReference type="ARBA" id="ARBA00022764"/>
    </source>
</evidence>
<dbReference type="GO" id="GO:0030288">
    <property type="term" value="C:outer membrane-bounded periplasmic space"/>
    <property type="evidence" value="ECO:0007669"/>
    <property type="project" value="TreeGrafter"/>
</dbReference>
<protein>
    <submittedName>
        <fullName evidence="6">LPS assembly outer membrane complex protein LptD</fullName>
    </submittedName>
</protein>
<organism evidence="6 7">
    <name type="scientific">Cognatishimia activa</name>
    <dbReference type="NCBI Taxonomy" id="1715691"/>
    <lineage>
        <taxon>Bacteria</taxon>
        <taxon>Pseudomonadati</taxon>
        <taxon>Pseudomonadota</taxon>
        <taxon>Alphaproteobacteria</taxon>
        <taxon>Rhodobacterales</taxon>
        <taxon>Paracoccaceae</taxon>
        <taxon>Cognatishimia</taxon>
    </lineage>
</organism>
<proteinExistence type="predicted"/>
<dbReference type="AlphaFoldDB" id="A0A0P1ILW2"/>
<name>A0A0P1ILW2_9RHOB</name>
<feature type="domain" description="Organic solvent tolerance-like N-terminal" evidence="5">
    <location>
        <begin position="40"/>
        <end position="144"/>
    </location>
</feature>
<dbReference type="PANTHER" id="PTHR36504:SF1">
    <property type="entry name" value="LIPOPOLYSACCHARIDE EXPORT SYSTEM PROTEIN LPTA"/>
    <property type="match status" value="1"/>
</dbReference>
<gene>
    <name evidence="6" type="ORF">TA5114_00430</name>
</gene>
<evidence type="ECO:0000313" key="7">
    <source>
        <dbReference type="Proteomes" id="UP000051184"/>
    </source>
</evidence>
<evidence type="ECO:0000259" key="5">
    <source>
        <dbReference type="Pfam" id="PF03968"/>
    </source>
</evidence>
<evidence type="ECO:0000256" key="1">
    <source>
        <dbReference type="ARBA" id="ARBA00022448"/>
    </source>
</evidence>
<dbReference type="RefSeq" id="WP_058316595.1">
    <property type="nucleotide sequence ID" value="NZ_CYTO01000004.1"/>
</dbReference>
<dbReference type="GO" id="GO:0017089">
    <property type="term" value="F:glycolipid transfer activity"/>
    <property type="evidence" value="ECO:0007669"/>
    <property type="project" value="TreeGrafter"/>
</dbReference>
<dbReference type="Gene3D" id="2.60.450.10">
    <property type="entry name" value="Lipopolysaccharide (LPS) transport protein A like domain"/>
    <property type="match status" value="1"/>
</dbReference>
<dbReference type="InterPro" id="IPR014340">
    <property type="entry name" value="LptA"/>
</dbReference>
<dbReference type="PANTHER" id="PTHR36504">
    <property type="entry name" value="LIPOPOLYSACCHARIDE EXPORT SYSTEM PROTEIN LPTA"/>
    <property type="match status" value="1"/>
</dbReference>
<keyword evidence="3" id="KW-0574">Periplasm</keyword>
<sequence length="163" mass="17114">MYRLFVISIAFLIGLSSGVLAQEFKVDFGIGGNDSNAPIEVQADSLSVDQETGNARFEGSVVITQGEMQFTASLVDVAYTDGQDGISKLTGSGGVKILSGKDTAQAESAVYDVGTGLIHMQGNVSLAQGRNTITAQRMTVNTNDSTAELHGRVRTVLQPTGNQ</sequence>
<dbReference type="STRING" id="1715691.TA5113_00493"/>
<dbReference type="Pfam" id="PF03968">
    <property type="entry name" value="LptD_N"/>
    <property type="match status" value="1"/>
</dbReference>
<accession>A0A0P1ILW2</accession>
<dbReference type="InterPro" id="IPR005653">
    <property type="entry name" value="OstA-like_N"/>
</dbReference>
<dbReference type="EMBL" id="CYUE01000002">
    <property type="protein sequence ID" value="CUK24645.1"/>
    <property type="molecule type" value="Genomic_DNA"/>
</dbReference>
<dbReference type="InterPro" id="IPR052037">
    <property type="entry name" value="LPS_export_LptA"/>
</dbReference>
<dbReference type="NCBIfam" id="TIGR03002">
    <property type="entry name" value="outer_YhbN_LptA"/>
    <property type="match status" value="1"/>
</dbReference>
<dbReference type="GO" id="GO:0009279">
    <property type="term" value="C:cell outer membrane"/>
    <property type="evidence" value="ECO:0007669"/>
    <property type="project" value="TreeGrafter"/>
</dbReference>
<dbReference type="GO" id="GO:0015920">
    <property type="term" value="P:lipopolysaccharide transport"/>
    <property type="evidence" value="ECO:0007669"/>
    <property type="project" value="InterPro"/>
</dbReference>
<dbReference type="GO" id="GO:0001530">
    <property type="term" value="F:lipopolysaccharide binding"/>
    <property type="evidence" value="ECO:0007669"/>
    <property type="project" value="InterPro"/>
</dbReference>
<keyword evidence="2 4" id="KW-0732">Signal</keyword>
<keyword evidence="1" id="KW-0813">Transport</keyword>
<keyword evidence="7" id="KW-1185">Reference proteome</keyword>
<evidence type="ECO:0000256" key="4">
    <source>
        <dbReference type="SAM" id="SignalP"/>
    </source>
</evidence>